<evidence type="ECO:0000313" key="3">
    <source>
        <dbReference type="EMBL" id="MBD2757306.1"/>
    </source>
</evidence>
<evidence type="ECO:0000256" key="1">
    <source>
        <dbReference type="SAM" id="MobiDB-lite"/>
    </source>
</evidence>
<feature type="chain" id="PRO_5037275187" description="Right-handed parallel beta-helix repeat-containing protein" evidence="2">
    <location>
        <begin position="18"/>
        <end position="475"/>
    </location>
</feature>
<evidence type="ECO:0008006" key="5">
    <source>
        <dbReference type="Google" id="ProtNLM"/>
    </source>
</evidence>
<protein>
    <recommendedName>
        <fullName evidence="5">Right-handed parallel beta-helix repeat-containing protein</fullName>
    </recommendedName>
</protein>
<feature type="region of interest" description="Disordered" evidence="1">
    <location>
        <begin position="425"/>
        <end position="444"/>
    </location>
</feature>
<dbReference type="SUPFAM" id="SSF51126">
    <property type="entry name" value="Pectin lyase-like"/>
    <property type="match status" value="1"/>
</dbReference>
<dbReference type="Proteomes" id="UP000653797">
    <property type="component" value="Unassembled WGS sequence"/>
</dbReference>
<proteinExistence type="predicted"/>
<sequence length="475" mass="51160">MKNTLFVFLFLSASALAQPVHNRTTGINYADMISCFAALKDGQSNILIEVDGPLTATGIATLSKNIAGLTIRGVSGMQTLDCNGFDSFMSFNGTGKTLTSITIDNFRIINNNTNTASAAALRYTTVGGTNSLSRLTFNNCSIPIRATTNCGSFVVEDCIARNYTMGVFRFGLGSQTGVLPGVQDMGAMIFRRCQFYADRNSNSEADLVLKRMPALLIEDCVFNTPSKYAISIYDPVTGCQTTVRRCIFVGGHAKATSGGTIDVAPNVTTGSGTTEKLLVESCVFDGEKAQAVQQTKGLEVKLYNNIFIEGVGNATNLVSFTNSKNFLEHDGNIYIANSTNTNALVNIGTMGYDSDQLRSDYNLYYKTTSRGIFQGTTTGGSDPRAVNSSTLALLQAKGYDAHGLNTKPVFNTSDKKKSQYYLSVSSPGRNGGNPNYPPSQSPVSGKLVGATYDMGTLDLDSYRYRTGRYRIVKEN</sequence>
<feature type="signal peptide" evidence="2">
    <location>
        <begin position="1"/>
        <end position="17"/>
    </location>
</feature>
<name>A0A927B8T0_9BACT</name>
<accession>A0A927B8T0</accession>
<organism evidence="3 4">
    <name type="scientific">Spirosoma validum</name>
    <dbReference type="NCBI Taxonomy" id="2771355"/>
    <lineage>
        <taxon>Bacteria</taxon>
        <taxon>Pseudomonadati</taxon>
        <taxon>Bacteroidota</taxon>
        <taxon>Cytophagia</taxon>
        <taxon>Cytophagales</taxon>
        <taxon>Cytophagaceae</taxon>
        <taxon>Spirosoma</taxon>
    </lineage>
</organism>
<dbReference type="EMBL" id="JACXAA010000020">
    <property type="protein sequence ID" value="MBD2757306.1"/>
    <property type="molecule type" value="Genomic_DNA"/>
</dbReference>
<gene>
    <name evidence="3" type="ORF">IC230_30820</name>
</gene>
<evidence type="ECO:0000313" key="4">
    <source>
        <dbReference type="Proteomes" id="UP000653797"/>
    </source>
</evidence>
<dbReference type="AlphaFoldDB" id="A0A927B8T0"/>
<keyword evidence="2" id="KW-0732">Signal</keyword>
<feature type="compositionally biased region" description="Low complexity" evidence="1">
    <location>
        <begin position="425"/>
        <end position="434"/>
    </location>
</feature>
<dbReference type="RefSeq" id="WP_191042926.1">
    <property type="nucleotide sequence ID" value="NZ_JACXAA010000020.1"/>
</dbReference>
<comment type="caution">
    <text evidence="3">The sequence shown here is derived from an EMBL/GenBank/DDBJ whole genome shotgun (WGS) entry which is preliminary data.</text>
</comment>
<dbReference type="InterPro" id="IPR011050">
    <property type="entry name" value="Pectin_lyase_fold/virulence"/>
</dbReference>
<reference evidence="3" key="1">
    <citation type="submission" date="2020-09" db="EMBL/GenBank/DDBJ databases">
        <authorList>
            <person name="Kim M.K."/>
        </authorList>
    </citation>
    <scope>NUCLEOTIDE SEQUENCE</scope>
    <source>
        <strain evidence="3">BT704</strain>
    </source>
</reference>
<keyword evidence="4" id="KW-1185">Reference proteome</keyword>
<evidence type="ECO:0000256" key="2">
    <source>
        <dbReference type="SAM" id="SignalP"/>
    </source>
</evidence>